<evidence type="ECO:0008006" key="3">
    <source>
        <dbReference type="Google" id="ProtNLM"/>
    </source>
</evidence>
<dbReference type="AlphaFoldDB" id="A0A1F7Y2D5"/>
<dbReference type="Pfam" id="PF08843">
    <property type="entry name" value="AbiEii"/>
    <property type="match status" value="1"/>
</dbReference>
<proteinExistence type="predicted"/>
<evidence type="ECO:0000313" key="2">
    <source>
        <dbReference type="Proteomes" id="UP000178750"/>
    </source>
</evidence>
<accession>A0A1F7Y2D5</accession>
<dbReference type="Proteomes" id="UP000178750">
    <property type="component" value="Unassembled WGS sequence"/>
</dbReference>
<gene>
    <name evidence="1" type="ORF">A2863_00380</name>
</gene>
<dbReference type="InterPro" id="IPR014942">
    <property type="entry name" value="AbiEii"/>
</dbReference>
<reference evidence="1 2" key="1">
    <citation type="journal article" date="2016" name="Nat. Commun.">
        <title>Thousands of microbial genomes shed light on interconnected biogeochemical processes in an aquifer system.</title>
        <authorList>
            <person name="Anantharaman K."/>
            <person name="Brown C.T."/>
            <person name="Hug L.A."/>
            <person name="Sharon I."/>
            <person name="Castelle C.J."/>
            <person name="Probst A.J."/>
            <person name="Thomas B.C."/>
            <person name="Singh A."/>
            <person name="Wilkins M.J."/>
            <person name="Karaoz U."/>
            <person name="Brodie E.L."/>
            <person name="Williams K.H."/>
            <person name="Hubbard S.S."/>
            <person name="Banfield J.F."/>
        </authorList>
    </citation>
    <scope>NUCLEOTIDE SEQUENCE [LARGE SCALE GENOMIC DNA]</scope>
</reference>
<comment type="caution">
    <text evidence="1">The sequence shown here is derived from an EMBL/GenBank/DDBJ whole genome shotgun (WGS) entry which is preliminary data.</text>
</comment>
<sequence>MKKNMSSIHFDILDPQRLEVFNLLSSFKKYGILGGGTAIALQIEHRKSYDFDIFLEKSIPKELVNDVKKIFPDFQILREETNQFDFVVRNEIKLTFLKHAFPPLYPPIETNSINLFNLKDLASNKAATIGRRGVWRDYVDLFFLIKNSTSSLKSVIAETEKRFGGEFNKRLFLEQLLFTKDITDFGINYLNKRYSFEEISGFFENQVKNYTLY</sequence>
<protein>
    <recommendedName>
        <fullName evidence="3">Nucleotidyl transferase AbiEii/AbiGii toxin family protein</fullName>
    </recommendedName>
</protein>
<organism evidence="1 2">
    <name type="scientific">Candidatus Woesebacteria bacterium RIFCSPHIGHO2_01_FULL_38_9b</name>
    <dbReference type="NCBI Taxonomy" id="1802493"/>
    <lineage>
        <taxon>Bacteria</taxon>
        <taxon>Candidatus Woeseibacteriota</taxon>
    </lineage>
</organism>
<evidence type="ECO:0000313" key="1">
    <source>
        <dbReference type="EMBL" id="OGM21441.1"/>
    </source>
</evidence>
<dbReference type="EMBL" id="MGGF01000036">
    <property type="protein sequence ID" value="OGM21441.1"/>
    <property type="molecule type" value="Genomic_DNA"/>
</dbReference>
<name>A0A1F7Y2D5_9BACT</name>